<evidence type="ECO:0000256" key="3">
    <source>
        <dbReference type="ARBA" id="ARBA00012438"/>
    </source>
</evidence>
<dbReference type="GO" id="GO:0016020">
    <property type="term" value="C:membrane"/>
    <property type="evidence" value="ECO:0007669"/>
    <property type="project" value="UniProtKB-SubCell"/>
</dbReference>
<name>A0A7G1GYZ6_9BACT</name>
<comment type="subcellular location">
    <subcellularLocation>
        <location evidence="2">Membrane</location>
    </subcellularLocation>
</comment>
<dbReference type="PROSITE" id="PS50109">
    <property type="entry name" value="HIS_KIN"/>
    <property type="match status" value="1"/>
</dbReference>
<dbReference type="Gene3D" id="1.10.287.130">
    <property type="match status" value="1"/>
</dbReference>
<dbReference type="InterPro" id="IPR036097">
    <property type="entry name" value="HisK_dim/P_sf"/>
</dbReference>
<feature type="coiled-coil region" evidence="10">
    <location>
        <begin position="281"/>
        <end position="311"/>
    </location>
</feature>
<evidence type="ECO:0000256" key="7">
    <source>
        <dbReference type="ARBA" id="ARBA00022777"/>
    </source>
</evidence>
<dbReference type="Gene3D" id="6.10.340.10">
    <property type="match status" value="1"/>
</dbReference>
<dbReference type="InterPro" id="IPR036890">
    <property type="entry name" value="HATPase_C_sf"/>
</dbReference>
<dbReference type="PANTHER" id="PTHR43065:SF46">
    <property type="entry name" value="C4-DICARBOXYLATE TRANSPORT SENSOR PROTEIN DCTB"/>
    <property type="match status" value="1"/>
</dbReference>
<keyword evidence="11" id="KW-0812">Transmembrane</keyword>
<evidence type="ECO:0000256" key="10">
    <source>
        <dbReference type="SAM" id="Coils"/>
    </source>
</evidence>
<keyword evidence="8" id="KW-0067">ATP-binding</keyword>
<dbReference type="Pfam" id="PF02518">
    <property type="entry name" value="HATPase_c"/>
    <property type="match status" value="1"/>
</dbReference>
<keyword evidence="11" id="KW-0472">Membrane</keyword>
<dbReference type="Proteomes" id="UP000516360">
    <property type="component" value="Chromosome"/>
</dbReference>
<dbReference type="InterPro" id="IPR003660">
    <property type="entry name" value="HAMP_dom"/>
</dbReference>
<accession>A0A7G1GYZ6</accession>
<dbReference type="InterPro" id="IPR003661">
    <property type="entry name" value="HisK_dim/P_dom"/>
</dbReference>
<reference evidence="14 15" key="1">
    <citation type="submission" date="2020-03" db="EMBL/GenBank/DDBJ databases">
        <title>Complete genome sequences of two sulfur-disproportionating bacterial strains T55J and Mzg5.</title>
        <authorList>
            <person name="Umezawa K."/>
            <person name="Kojima H."/>
            <person name="Kato Y."/>
            <person name="Fukui M."/>
        </authorList>
    </citation>
    <scope>NUCLEOTIDE SEQUENCE [LARGE SCALE GENOMIC DNA]</scope>
    <source>
        <strain evidence="14 15">T55J</strain>
    </source>
</reference>
<dbReference type="SMART" id="SM00388">
    <property type="entry name" value="HisKA"/>
    <property type="match status" value="1"/>
</dbReference>
<dbReference type="CDD" id="cd06225">
    <property type="entry name" value="HAMP"/>
    <property type="match status" value="1"/>
</dbReference>
<evidence type="ECO:0000259" key="13">
    <source>
        <dbReference type="PROSITE" id="PS50885"/>
    </source>
</evidence>
<dbReference type="SUPFAM" id="SSF55874">
    <property type="entry name" value="ATPase domain of HSP90 chaperone/DNA topoisomerase II/histidine kinase"/>
    <property type="match status" value="1"/>
</dbReference>
<feature type="domain" description="Histidine kinase" evidence="12">
    <location>
        <begin position="260"/>
        <end position="494"/>
    </location>
</feature>
<evidence type="ECO:0000256" key="11">
    <source>
        <dbReference type="SAM" id="Phobius"/>
    </source>
</evidence>
<dbReference type="KEGG" id="dtp:JZK55_06170"/>
<dbReference type="Pfam" id="PF00512">
    <property type="entry name" value="HisKA"/>
    <property type="match status" value="1"/>
</dbReference>
<feature type="transmembrane region" description="Helical" evidence="11">
    <location>
        <begin position="12"/>
        <end position="32"/>
    </location>
</feature>
<evidence type="ECO:0000313" key="15">
    <source>
        <dbReference type="Proteomes" id="UP000516360"/>
    </source>
</evidence>
<dbReference type="PRINTS" id="PR00344">
    <property type="entry name" value="BCTRLSENSOR"/>
</dbReference>
<dbReference type="RefSeq" id="WP_203473177.1">
    <property type="nucleotide sequence ID" value="NZ_AP022873.1"/>
</dbReference>
<evidence type="ECO:0000256" key="5">
    <source>
        <dbReference type="ARBA" id="ARBA00022679"/>
    </source>
</evidence>
<dbReference type="Gene3D" id="3.30.565.10">
    <property type="entry name" value="Histidine kinase-like ATPase, C-terminal domain"/>
    <property type="match status" value="1"/>
</dbReference>
<evidence type="ECO:0000259" key="12">
    <source>
        <dbReference type="PROSITE" id="PS50109"/>
    </source>
</evidence>
<dbReference type="EMBL" id="AP022873">
    <property type="protein sequence ID" value="BCB95695.1"/>
    <property type="molecule type" value="Genomic_DNA"/>
</dbReference>
<dbReference type="PROSITE" id="PS50885">
    <property type="entry name" value="HAMP"/>
    <property type="match status" value="1"/>
</dbReference>
<dbReference type="SMART" id="SM00387">
    <property type="entry name" value="HATPase_c"/>
    <property type="match status" value="1"/>
</dbReference>
<dbReference type="GO" id="GO:0000155">
    <property type="term" value="F:phosphorelay sensor kinase activity"/>
    <property type="evidence" value="ECO:0007669"/>
    <property type="project" value="InterPro"/>
</dbReference>
<evidence type="ECO:0000256" key="8">
    <source>
        <dbReference type="ARBA" id="ARBA00022840"/>
    </source>
</evidence>
<dbReference type="CDD" id="cd00082">
    <property type="entry name" value="HisKA"/>
    <property type="match status" value="1"/>
</dbReference>
<organism evidence="14 15">
    <name type="scientific">Dissulfurispira thermophila</name>
    <dbReference type="NCBI Taxonomy" id="2715679"/>
    <lineage>
        <taxon>Bacteria</taxon>
        <taxon>Pseudomonadati</taxon>
        <taxon>Nitrospirota</taxon>
        <taxon>Thermodesulfovibrionia</taxon>
        <taxon>Thermodesulfovibrionales</taxon>
        <taxon>Dissulfurispiraceae</taxon>
        <taxon>Dissulfurispira</taxon>
    </lineage>
</organism>
<dbReference type="EC" id="2.7.13.3" evidence="3"/>
<dbReference type="InterPro" id="IPR003594">
    <property type="entry name" value="HATPase_dom"/>
</dbReference>
<dbReference type="SUPFAM" id="SSF158472">
    <property type="entry name" value="HAMP domain-like"/>
    <property type="match status" value="1"/>
</dbReference>
<dbReference type="InterPro" id="IPR004358">
    <property type="entry name" value="Sig_transdc_His_kin-like_C"/>
</dbReference>
<evidence type="ECO:0000256" key="6">
    <source>
        <dbReference type="ARBA" id="ARBA00022741"/>
    </source>
</evidence>
<evidence type="ECO:0000256" key="2">
    <source>
        <dbReference type="ARBA" id="ARBA00004370"/>
    </source>
</evidence>
<sequence length="494" mass="56842">MFKYQASIRQKITFGYYSILAIIIGLSVFTLIELRSIEKKIIFGEAISEFFDTTLEFRRFEKNYFLYNQNQDYYETIEFTKKAQEILEKNIEGFKTIASVEQISSLKDNLKIYKESMKKYADTSKIHSIQRTLLEGKIRKIGKEITMIAEDISKTERRHLQIMLYNSQSILILSIMSLSLLGIAIGQVLSKMVVRPLKQLENSMEIIADGKFESLQIRSKDREIVSLTNAFNKMLRELELRQRHLVQSEKLKSLGTLLSGVAHELNNPLSNISTSTEILKEEINENDIEHKKELLAQIEEQTDRARNIVRSLLEFSRDKKFKKERIPLKILLEETIRFVKGQVPTRVSINIDISDDIYVIADKQRIQQAFLNLIKNAIESITDDGTISIKAQKQRAIDKIKAETEIYNYLKYRGKCTLEEDTVDIEIKDTGAGIPNELLPKIFDPFFTTKDVGKGSGLGLFIVHEIIEEHDGCIAVDSKVGKGTKFLIRLPIKE</sequence>
<gene>
    <name evidence="14" type="ORF">JZK55_06170</name>
</gene>
<dbReference type="PANTHER" id="PTHR43065">
    <property type="entry name" value="SENSOR HISTIDINE KINASE"/>
    <property type="match status" value="1"/>
</dbReference>
<evidence type="ECO:0000256" key="1">
    <source>
        <dbReference type="ARBA" id="ARBA00000085"/>
    </source>
</evidence>
<dbReference type="GO" id="GO:0005524">
    <property type="term" value="F:ATP binding"/>
    <property type="evidence" value="ECO:0007669"/>
    <property type="project" value="UniProtKB-KW"/>
</dbReference>
<dbReference type="AlphaFoldDB" id="A0A7G1GYZ6"/>
<dbReference type="SUPFAM" id="SSF47384">
    <property type="entry name" value="Homodimeric domain of signal transducing histidine kinase"/>
    <property type="match status" value="1"/>
</dbReference>
<protein>
    <recommendedName>
        <fullName evidence="3">histidine kinase</fullName>
        <ecNumber evidence="3">2.7.13.3</ecNumber>
    </recommendedName>
</protein>
<keyword evidence="9" id="KW-0902">Two-component regulatory system</keyword>
<keyword evidence="11" id="KW-1133">Transmembrane helix</keyword>
<keyword evidence="10" id="KW-0175">Coiled coil</keyword>
<proteinExistence type="predicted"/>
<keyword evidence="5" id="KW-0808">Transferase</keyword>
<evidence type="ECO:0000313" key="14">
    <source>
        <dbReference type="EMBL" id="BCB95695.1"/>
    </source>
</evidence>
<evidence type="ECO:0000256" key="9">
    <source>
        <dbReference type="ARBA" id="ARBA00023012"/>
    </source>
</evidence>
<comment type="catalytic activity">
    <reaction evidence="1">
        <text>ATP + protein L-histidine = ADP + protein N-phospho-L-histidine.</text>
        <dbReference type="EC" id="2.7.13.3"/>
    </reaction>
</comment>
<dbReference type="Pfam" id="PF00672">
    <property type="entry name" value="HAMP"/>
    <property type="match status" value="1"/>
</dbReference>
<keyword evidence="6" id="KW-0547">Nucleotide-binding</keyword>
<keyword evidence="15" id="KW-1185">Reference proteome</keyword>
<keyword evidence="7 14" id="KW-0418">Kinase</keyword>
<keyword evidence="4" id="KW-0597">Phosphoprotein</keyword>
<dbReference type="InterPro" id="IPR005467">
    <property type="entry name" value="His_kinase_dom"/>
</dbReference>
<feature type="domain" description="HAMP" evidence="13">
    <location>
        <begin position="191"/>
        <end position="243"/>
    </location>
</feature>
<evidence type="ECO:0000256" key="4">
    <source>
        <dbReference type="ARBA" id="ARBA00022553"/>
    </source>
</evidence>